<evidence type="ECO:0000313" key="4">
    <source>
        <dbReference type="Proteomes" id="UP000324222"/>
    </source>
</evidence>
<evidence type="ECO:0000256" key="2">
    <source>
        <dbReference type="SAM" id="Phobius"/>
    </source>
</evidence>
<sequence length="79" mass="8701">MLGTGEGWQGAAAQGREAPSVTPSSSFDLFFFLLSLFLRTRLKMPRGTEQHAVAVTYAILVVLLLILYILYTSLVSPLR</sequence>
<dbReference type="EMBL" id="VSRR010144591">
    <property type="protein sequence ID" value="MPD05134.1"/>
    <property type="molecule type" value="Genomic_DNA"/>
</dbReference>
<organism evidence="3 4">
    <name type="scientific">Portunus trituberculatus</name>
    <name type="common">Swimming crab</name>
    <name type="synonym">Neptunus trituberculatus</name>
    <dbReference type="NCBI Taxonomy" id="210409"/>
    <lineage>
        <taxon>Eukaryota</taxon>
        <taxon>Metazoa</taxon>
        <taxon>Ecdysozoa</taxon>
        <taxon>Arthropoda</taxon>
        <taxon>Crustacea</taxon>
        <taxon>Multicrustacea</taxon>
        <taxon>Malacostraca</taxon>
        <taxon>Eumalacostraca</taxon>
        <taxon>Eucarida</taxon>
        <taxon>Decapoda</taxon>
        <taxon>Pleocyemata</taxon>
        <taxon>Brachyura</taxon>
        <taxon>Eubrachyura</taxon>
        <taxon>Portunoidea</taxon>
        <taxon>Portunidae</taxon>
        <taxon>Portuninae</taxon>
        <taxon>Portunus</taxon>
    </lineage>
</organism>
<dbReference type="AlphaFoldDB" id="A0A5B7KEE9"/>
<reference evidence="3 4" key="1">
    <citation type="submission" date="2019-05" db="EMBL/GenBank/DDBJ databases">
        <title>Another draft genome of Portunus trituberculatus and its Hox gene families provides insights of decapod evolution.</title>
        <authorList>
            <person name="Jeong J.-H."/>
            <person name="Song I."/>
            <person name="Kim S."/>
            <person name="Choi T."/>
            <person name="Kim D."/>
            <person name="Ryu S."/>
            <person name="Kim W."/>
        </authorList>
    </citation>
    <scope>NUCLEOTIDE SEQUENCE [LARGE SCALE GENOMIC DNA]</scope>
    <source>
        <tissue evidence="3">Muscle</tissue>
    </source>
</reference>
<gene>
    <name evidence="3" type="ORF">E2C01_100863</name>
</gene>
<keyword evidence="4" id="KW-1185">Reference proteome</keyword>
<feature type="region of interest" description="Disordered" evidence="1">
    <location>
        <begin position="1"/>
        <end position="22"/>
    </location>
</feature>
<feature type="transmembrane region" description="Helical" evidence="2">
    <location>
        <begin position="52"/>
        <end position="71"/>
    </location>
</feature>
<keyword evidence="2" id="KW-1133">Transmembrane helix</keyword>
<keyword evidence="2" id="KW-0472">Membrane</keyword>
<comment type="caution">
    <text evidence="3">The sequence shown here is derived from an EMBL/GenBank/DDBJ whole genome shotgun (WGS) entry which is preliminary data.</text>
</comment>
<name>A0A5B7KEE9_PORTR</name>
<proteinExistence type="predicted"/>
<protein>
    <submittedName>
        <fullName evidence="3">Uncharacterized protein</fullName>
    </submittedName>
</protein>
<keyword evidence="2" id="KW-0812">Transmembrane</keyword>
<accession>A0A5B7KEE9</accession>
<feature type="transmembrane region" description="Helical" evidence="2">
    <location>
        <begin position="20"/>
        <end position="40"/>
    </location>
</feature>
<evidence type="ECO:0000313" key="3">
    <source>
        <dbReference type="EMBL" id="MPD05134.1"/>
    </source>
</evidence>
<evidence type="ECO:0000256" key="1">
    <source>
        <dbReference type="SAM" id="MobiDB-lite"/>
    </source>
</evidence>
<dbReference type="Proteomes" id="UP000324222">
    <property type="component" value="Unassembled WGS sequence"/>
</dbReference>